<organism evidence="7 8">
    <name type="scientific">Mesobacillus maritimus</name>
    <dbReference type="NCBI Taxonomy" id="1643336"/>
    <lineage>
        <taxon>Bacteria</taxon>
        <taxon>Bacillati</taxon>
        <taxon>Bacillota</taxon>
        <taxon>Bacilli</taxon>
        <taxon>Bacillales</taxon>
        <taxon>Bacillaceae</taxon>
        <taxon>Mesobacillus</taxon>
    </lineage>
</organism>
<comment type="cofactor">
    <cofactor evidence="1">
        <name>Ca(2+)</name>
        <dbReference type="ChEBI" id="CHEBI:29108"/>
    </cofactor>
</comment>
<dbReference type="InterPro" id="IPR013780">
    <property type="entry name" value="Glyco_hydro_b"/>
</dbReference>
<dbReference type="EMBL" id="JACWFH010000001">
    <property type="protein sequence ID" value="MBY0095301.1"/>
    <property type="molecule type" value="Genomic_DNA"/>
</dbReference>
<feature type="transmembrane region" description="Helical" evidence="4">
    <location>
        <begin position="482"/>
        <end position="502"/>
    </location>
</feature>
<evidence type="ECO:0000313" key="8">
    <source>
        <dbReference type="Proteomes" id="UP000769780"/>
    </source>
</evidence>
<proteinExistence type="predicted"/>
<evidence type="ECO:0000256" key="3">
    <source>
        <dbReference type="ARBA" id="ARBA00022729"/>
    </source>
</evidence>
<evidence type="ECO:0000259" key="6">
    <source>
        <dbReference type="SMART" id="SM00642"/>
    </source>
</evidence>
<feature type="chain" id="PRO_5046072524" evidence="5">
    <location>
        <begin position="24"/>
        <end position="513"/>
    </location>
</feature>
<dbReference type="RefSeq" id="WP_221870139.1">
    <property type="nucleotide sequence ID" value="NZ_JACWFH010000001.1"/>
</dbReference>
<evidence type="ECO:0000313" key="7">
    <source>
        <dbReference type="EMBL" id="MBY0095301.1"/>
    </source>
</evidence>
<evidence type="ECO:0000256" key="1">
    <source>
        <dbReference type="ARBA" id="ARBA00001913"/>
    </source>
</evidence>
<feature type="domain" description="Glycosyl hydrolase family 13 catalytic" evidence="6">
    <location>
        <begin position="38"/>
        <end position="386"/>
    </location>
</feature>
<name>A0ABS7JZ83_9BACI</name>
<dbReference type="PANTHER" id="PTHR10357:SF215">
    <property type="entry name" value="ALPHA-AMYLASE 1"/>
    <property type="match status" value="1"/>
</dbReference>
<dbReference type="InterPro" id="IPR006047">
    <property type="entry name" value="GH13_cat_dom"/>
</dbReference>
<dbReference type="SUPFAM" id="SSF51445">
    <property type="entry name" value="(Trans)glycosidases"/>
    <property type="match status" value="1"/>
</dbReference>
<comment type="caution">
    <text evidence="7">The sequence shown here is derived from an EMBL/GenBank/DDBJ whole genome shotgun (WGS) entry which is preliminary data.</text>
</comment>
<dbReference type="Pfam" id="PF22026">
    <property type="entry name" value="Alpha-amylase_C_2"/>
    <property type="match status" value="1"/>
</dbReference>
<dbReference type="Proteomes" id="UP000769780">
    <property type="component" value="Unassembled WGS sequence"/>
</dbReference>
<keyword evidence="2" id="KW-0479">Metal-binding</keyword>
<keyword evidence="3 5" id="KW-0732">Signal</keyword>
<evidence type="ECO:0000256" key="4">
    <source>
        <dbReference type="SAM" id="Phobius"/>
    </source>
</evidence>
<keyword evidence="4" id="KW-0472">Membrane</keyword>
<dbReference type="SUPFAM" id="SSF51011">
    <property type="entry name" value="Glycosyl hydrolase domain"/>
    <property type="match status" value="1"/>
</dbReference>
<dbReference type="Pfam" id="PF00128">
    <property type="entry name" value="Alpha-amylase"/>
    <property type="match status" value="1"/>
</dbReference>
<dbReference type="InterPro" id="IPR017853">
    <property type="entry name" value="GH"/>
</dbReference>
<gene>
    <name evidence="7" type="ORF">H0185_00505</name>
</gene>
<dbReference type="InterPro" id="IPR054174">
    <property type="entry name" value="Alpha-amylase-like_C"/>
</dbReference>
<dbReference type="SMART" id="SM00642">
    <property type="entry name" value="Aamy"/>
    <property type="match status" value="1"/>
</dbReference>
<accession>A0ABS7JZ83</accession>
<keyword evidence="4" id="KW-0812">Transmembrane</keyword>
<keyword evidence="8" id="KW-1185">Reference proteome</keyword>
<evidence type="ECO:0000256" key="5">
    <source>
        <dbReference type="SAM" id="SignalP"/>
    </source>
</evidence>
<dbReference type="Gene3D" id="3.20.20.80">
    <property type="entry name" value="Glycosidases"/>
    <property type="match status" value="1"/>
</dbReference>
<reference evidence="7 8" key="1">
    <citation type="submission" date="2020-07" db="EMBL/GenBank/DDBJ databases">
        <title>Fungal Genomes of the International Space Station.</title>
        <authorList>
            <person name="Seuylemezian A."/>
            <person name="Singh N.K."/>
            <person name="Wood J."/>
            <person name="Venkateswaran K."/>
        </authorList>
    </citation>
    <scope>NUCLEOTIDE SEQUENCE [LARGE SCALE GENOMIC DNA]</scope>
    <source>
        <strain evidence="7 8">PL-B2</strain>
    </source>
</reference>
<sequence>MKKIILVFMTMSLLLFYAFPAAAVENEERKWQDETIYSILVDRFNNGDNTNDYEVNTKDSQAYHGGDFEGIIKQLDYIKDMGFTTILLSPVFDNVSKGYHGYWTHDFTKPEEHFGTMETFKRLVDEVHNRDMKIMLDIVVNQVGPNHPWLSDSSKSDWFQKETDIKNGDNQEEFGDSWLKGLPELNHENREVRQYLLDAAKWWIVEGKIDGYRVNHVHQVPADFLKEFSEEVKGVKEDVYLLGEVRSNDFTSIVEYEDLGLDGFLDYPSNEPLRAAFAQPDQSMAGLFSALEEKENLFQNPALVTKFMDNHDTSRFTRDTVVLNEHPGARWKMALTYLYTTPGIPIVFYGSEIALDGGETPENFGQMNFLTDKELVDYLTQLGEVREKNLSLARGSFELLHEQDGMAVFKREYEDEISVIAINNTSGTKNVSIPAEDLKDDMELRGLLAGDLVRSNEGAYNLVLDREEAEIYVLSEKAGINIAYLTAMLVVVVLFILFIILLKKRANRGTTNS</sequence>
<evidence type="ECO:0000256" key="2">
    <source>
        <dbReference type="ARBA" id="ARBA00022723"/>
    </source>
</evidence>
<protein>
    <submittedName>
        <fullName evidence="7">Alpha-amylase</fullName>
    </submittedName>
</protein>
<keyword evidence="4" id="KW-1133">Transmembrane helix</keyword>
<dbReference type="Gene3D" id="2.60.40.1180">
    <property type="entry name" value="Golgi alpha-mannosidase II"/>
    <property type="match status" value="1"/>
</dbReference>
<dbReference type="PANTHER" id="PTHR10357">
    <property type="entry name" value="ALPHA-AMYLASE FAMILY MEMBER"/>
    <property type="match status" value="1"/>
</dbReference>
<feature type="signal peptide" evidence="5">
    <location>
        <begin position="1"/>
        <end position="23"/>
    </location>
</feature>